<evidence type="ECO:0000256" key="1">
    <source>
        <dbReference type="ARBA" id="ARBA00022679"/>
    </source>
</evidence>
<protein>
    <submittedName>
        <fullName evidence="3">Glycosyltransferase</fullName>
    </submittedName>
</protein>
<dbReference type="KEGG" id="vg:70080638"/>
<gene>
    <name evidence="3" type="primary">123</name>
    <name evidence="3" type="ORF">SEA_TRAX_123</name>
</gene>
<dbReference type="SUPFAM" id="SSF53448">
    <property type="entry name" value="Nucleotide-diphospho-sugar transferases"/>
    <property type="match status" value="1"/>
</dbReference>
<accession>A0A515MH48</accession>
<proteinExistence type="predicted"/>
<evidence type="ECO:0000313" key="4">
    <source>
        <dbReference type="Proteomes" id="UP000320647"/>
    </source>
</evidence>
<dbReference type="Pfam" id="PF02709">
    <property type="entry name" value="Glyco_transf_7C"/>
    <property type="match status" value="1"/>
</dbReference>
<organism evidence="3 4">
    <name type="scientific">Gordonia phage Trax</name>
    <dbReference type="NCBI Taxonomy" id="2591121"/>
    <lineage>
        <taxon>Viruses</taxon>
        <taxon>Duplodnaviria</taxon>
        <taxon>Heunggongvirae</taxon>
        <taxon>Uroviricota</taxon>
        <taxon>Caudoviricetes</taxon>
        <taxon>Deeyouvirinae</taxon>
        <taxon>Nevillevirus</taxon>
        <taxon>Nevillevirus trax</taxon>
    </lineage>
</organism>
<dbReference type="EMBL" id="MK967378">
    <property type="protein sequence ID" value="QDM56003.1"/>
    <property type="molecule type" value="Genomic_DNA"/>
</dbReference>
<dbReference type="GeneID" id="70080638"/>
<evidence type="ECO:0000259" key="2">
    <source>
        <dbReference type="Pfam" id="PF02709"/>
    </source>
</evidence>
<dbReference type="Proteomes" id="UP000320647">
    <property type="component" value="Segment"/>
</dbReference>
<reference evidence="3 4" key="1">
    <citation type="submission" date="2019-05" db="EMBL/GenBank/DDBJ databases">
        <authorList>
            <person name="Burke A."/>
            <person name="Deelsnyder S."/>
            <person name="Fournier A."/>
            <person name="Low S."/>
            <person name="Murawski K."/>
            <person name="Worthington R."/>
            <person name="Molloy S.D."/>
            <person name="Garlena R.A."/>
            <person name="Russell D.A."/>
            <person name="Pope W.H."/>
            <person name="Jacobs-Sera D."/>
            <person name="Hatfull G.F."/>
        </authorList>
    </citation>
    <scope>NUCLEOTIDE SEQUENCE [LARGE SCALE GENOMIC DNA]</scope>
</reference>
<dbReference type="InterPro" id="IPR029044">
    <property type="entry name" value="Nucleotide-diphossugar_trans"/>
</dbReference>
<keyword evidence="1 3" id="KW-0808">Transferase</keyword>
<feature type="domain" description="Galactosyltransferase C-terminal" evidence="2">
    <location>
        <begin position="116"/>
        <end position="177"/>
    </location>
</feature>
<sequence length="212" mass="24427">MTTTADICIPWRAQPDRIPAHERVIDFWKHHGFNPIEGDSDGRRKAFSICEARNRAVRQSKADVVVLSDADTIPDVARVLEAIESVGSDEVIYPFTYYRHIPGEYVNSSDLHAAPVDKEYRGSVGGTMVIRRDTYWKWGGMDERFEPRWGYDDSAFQLVAKTLGKVTRMPGVIYSFNHAADRDMSVENPNRWRFDLYKLCVNKPQLMRELIK</sequence>
<evidence type="ECO:0000313" key="3">
    <source>
        <dbReference type="EMBL" id="QDM56003.1"/>
    </source>
</evidence>
<dbReference type="GO" id="GO:0016740">
    <property type="term" value="F:transferase activity"/>
    <property type="evidence" value="ECO:0007669"/>
    <property type="project" value="UniProtKB-KW"/>
</dbReference>
<dbReference type="InterPro" id="IPR027791">
    <property type="entry name" value="Galactosyl_T_C"/>
</dbReference>
<keyword evidence="4" id="KW-1185">Reference proteome</keyword>
<dbReference type="Gene3D" id="3.90.550.10">
    <property type="entry name" value="Spore Coat Polysaccharide Biosynthesis Protein SpsA, Chain A"/>
    <property type="match status" value="1"/>
</dbReference>
<name>A0A515MH48_9CAUD</name>
<dbReference type="RefSeq" id="YP_010246101.1">
    <property type="nucleotide sequence ID" value="NC_060132.1"/>
</dbReference>